<reference evidence="1" key="1">
    <citation type="journal article" date="2017" name="Parasit. Vectors">
        <title>Sialotranscriptomics of Rhipicephalus zambeziensis reveals intricate expression profiles of secretory proteins and suggests tight temporal transcriptional regulation during blood-feeding.</title>
        <authorList>
            <person name="de Castro M.H."/>
            <person name="de Klerk D."/>
            <person name="Pienaar R."/>
            <person name="Rees D.J.G."/>
            <person name="Mans B.J."/>
        </authorList>
    </citation>
    <scope>NUCLEOTIDE SEQUENCE</scope>
    <source>
        <tissue evidence="1">Salivary glands</tissue>
    </source>
</reference>
<organism evidence="1">
    <name type="scientific">Rhipicephalus zambeziensis</name>
    <dbReference type="NCBI Taxonomy" id="60191"/>
    <lineage>
        <taxon>Eukaryota</taxon>
        <taxon>Metazoa</taxon>
        <taxon>Ecdysozoa</taxon>
        <taxon>Arthropoda</taxon>
        <taxon>Chelicerata</taxon>
        <taxon>Arachnida</taxon>
        <taxon>Acari</taxon>
        <taxon>Parasitiformes</taxon>
        <taxon>Ixodida</taxon>
        <taxon>Ixodoidea</taxon>
        <taxon>Ixodidae</taxon>
        <taxon>Rhipicephalinae</taxon>
        <taxon>Rhipicephalus</taxon>
        <taxon>Rhipicephalus</taxon>
    </lineage>
</organism>
<sequence length="98" mass="11541">MLYLLLRFFVEKLREVEGPYFWNFCFSGNHIFVKFKIQESILCKPERSTTAIPCMTKKCNCNDIYGRGRLGAKLSMYKIQMEERRGARSRSISVCLRS</sequence>
<name>A0A224YFZ8_9ACAR</name>
<accession>A0A224YFZ8</accession>
<dbReference type="AlphaFoldDB" id="A0A224YFZ8"/>
<protein>
    <submittedName>
        <fullName evidence="1">Uncharacterized protein</fullName>
    </submittedName>
</protein>
<dbReference type="EMBL" id="GFPF01002245">
    <property type="protein sequence ID" value="MAA13391.1"/>
    <property type="molecule type" value="Transcribed_RNA"/>
</dbReference>
<proteinExistence type="predicted"/>
<evidence type="ECO:0000313" key="1">
    <source>
        <dbReference type="EMBL" id="MAA13391.1"/>
    </source>
</evidence>